<dbReference type="Pfam" id="PF04865">
    <property type="entry name" value="Baseplate_J"/>
    <property type="match status" value="1"/>
</dbReference>
<organism evidence="4 5">
    <name type="scientific">Chromobacterium phragmitis</name>
    <dbReference type="NCBI Taxonomy" id="2202141"/>
    <lineage>
        <taxon>Bacteria</taxon>
        <taxon>Pseudomonadati</taxon>
        <taxon>Pseudomonadota</taxon>
        <taxon>Betaproteobacteria</taxon>
        <taxon>Neisseriales</taxon>
        <taxon>Chromobacteriaceae</taxon>
        <taxon>Chromobacterium</taxon>
    </lineage>
</organism>
<dbReference type="InterPro" id="IPR058530">
    <property type="entry name" value="Baseplate_J-like_C"/>
</dbReference>
<dbReference type="InterPro" id="IPR014507">
    <property type="entry name" value="Baseplate_assembly_J_pred"/>
</dbReference>
<dbReference type="AlphaFoldDB" id="A0A344UFE8"/>
<dbReference type="PANTHER" id="PTHR35862:SF1">
    <property type="entry name" value="FELS-2 PROPHAGE PROTEIN"/>
    <property type="match status" value="1"/>
</dbReference>
<dbReference type="Pfam" id="PF26079">
    <property type="entry name" value="Baseplate_J_C"/>
    <property type="match status" value="1"/>
</dbReference>
<accession>A0A344UFE8</accession>
<feature type="domain" description="Baseplate J-like C-terminal" evidence="3">
    <location>
        <begin position="282"/>
        <end position="360"/>
    </location>
</feature>
<dbReference type="InterPro" id="IPR006949">
    <property type="entry name" value="Barrel_Baseplate_J-like"/>
</dbReference>
<protein>
    <submittedName>
        <fullName evidence="4">Baseplate protein</fullName>
    </submittedName>
</protein>
<evidence type="ECO:0000313" key="5">
    <source>
        <dbReference type="Proteomes" id="UP000252038"/>
    </source>
</evidence>
<feature type="domain" description="Baseplate J-like central" evidence="2">
    <location>
        <begin position="203"/>
        <end position="274"/>
    </location>
</feature>
<dbReference type="KEGG" id="chrb:DK843_06600"/>
<dbReference type="EMBL" id="CP029554">
    <property type="protein sequence ID" value="AXE33996.1"/>
    <property type="molecule type" value="Genomic_DNA"/>
</dbReference>
<name>A0A344UFE8_9NEIS</name>
<dbReference type="InterPro" id="IPR052726">
    <property type="entry name" value="Phage_Baseplate_Hub"/>
</dbReference>
<dbReference type="Proteomes" id="UP000252038">
    <property type="component" value="Chromosome"/>
</dbReference>
<evidence type="ECO:0000259" key="1">
    <source>
        <dbReference type="Pfam" id="PF04865"/>
    </source>
</evidence>
<sequence length="368" mass="38991">MTLPEPDFIARDPAAITAEIIAQYEQLSGKTLYPAQVERLLIDLIAYRETLVRVGIQEAAKQNLVAYARAPMLDYLGQLVGVTRLPALPARATLRFALDAPLASPLPIPAGTRVESGDGVVAFATDEAATLPAGSVSLDIAATCQDAGSAGNGWQPGQIVNLMDDLGDMDVVVTNTTVTAGGVEEEDDERLRERIMLAPESFSNAGSVAAYRFHALRAHQNIVDVAVVSPTPGVVRLYPLLKTGLPDANMLALVQATCSAEKVRPLTDRVQALAPAAVDYVIEAQLKLFGSADAALVRAAANERAATYAAYHSAALGRDIVPSQIIAALQVDGVYEVTLISPQRLELAENEWARCSAIKLIPTEATNG</sequence>
<dbReference type="Pfam" id="PF26078">
    <property type="entry name" value="Baseplate_J_M"/>
    <property type="match status" value="1"/>
</dbReference>
<reference evidence="4 5" key="1">
    <citation type="submission" date="2018-05" db="EMBL/GenBank/DDBJ databases">
        <title>Genome sequencing, assembly and analysis of the novel insecticidal bacterium, Chromobacterium phragmitis.</title>
        <authorList>
            <person name="Sparks M.E."/>
            <person name="Blackburn M.B."/>
            <person name="Gundersen-Rindal D.E."/>
        </authorList>
    </citation>
    <scope>NUCLEOTIDE SEQUENCE [LARGE SCALE GENOMIC DNA]</scope>
    <source>
        <strain evidence="4">IIBBL 274-1</strain>
    </source>
</reference>
<dbReference type="InterPro" id="IPR058531">
    <property type="entry name" value="Baseplate_J_M"/>
</dbReference>
<feature type="domain" description="Baseplate protein J-like barrel" evidence="1">
    <location>
        <begin position="103"/>
        <end position="182"/>
    </location>
</feature>
<dbReference type="PIRSF" id="PIRSF020481">
    <property type="entry name" value="BAP"/>
    <property type="match status" value="1"/>
</dbReference>
<proteinExistence type="predicted"/>
<evidence type="ECO:0000313" key="4">
    <source>
        <dbReference type="EMBL" id="AXE33996.1"/>
    </source>
</evidence>
<dbReference type="RefSeq" id="WP_114072849.1">
    <property type="nucleotide sequence ID" value="NZ_CP029554.1"/>
</dbReference>
<gene>
    <name evidence="4" type="ORF">DK843_06600</name>
</gene>
<evidence type="ECO:0000259" key="3">
    <source>
        <dbReference type="Pfam" id="PF26079"/>
    </source>
</evidence>
<evidence type="ECO:0000259" key="2">
    <source>
        <dbReference type="Pfam" id="PF26078"/>
    </source>
</evidence>
<dbReference type="PANTHER" id="PTHR35862">
    <property type="entry name" value="FELS-2 PROPHAGE PROTEIN"/>
    <property type="match status" value="1"/>
</dbReference>